<dbReference type="Proteomes" id="UP000000577">
    <property type="component" value="Chromosome"/>
</dbReference>
<dbReference type="PROSITE" id="PS00070">
    <property type="entry name" value="ALDEHYDE_DEHYDR_CYS"/>
    <property type="match status" value="1"/>
</dbReference>
<dbReference type="InterPro" id="IPR016160">
    <property type="entry name" value="Ald_DH_CS_CYS"/>
</dbReference>
<dbReference type="InterPro" id="IPR016161">
    <property type="entry name" value="Ald_DH/histidinol_DH"/>
</dbReference>
<dbReference type="RefSeq" id="WP_010941484.1">
    <property type="nucleotide sequence ID" value="NC_002939.5"/>
</dbReference>
<dbReference type="GO" id="GO:0016620">
    <property type="term" value="F:oxidoreductase activity, acting on the aldehyde or oxo group of donors, NAD or NADP as acceptor"/>
    <property type="evidence" value="ECO:0007669"/>
    <property type="project" value="InterPro"/>
</dbReference>
<organism evidence="4 5">
    <name type="scientific">Geobacter sulfurreducens (strain ATCC 51573 / DSM 12127 / PCA)</name>
    <dbReference type="NCBI Taxonomy" id="243231"/>
    <lineage>
        <taxon>Bacteria</taxon>
        <taxon>Pseudomonadati</taxon>
        <taxon>Thermodesulfobacteriota</taxon>
        <taxon>Desulfuromonadia</taxon>
        <taxon>Geobacterales</taxon>
        <taxon>Geobacteraceae</taxon>
        <taxon>Geobacter</taxon>
    </lineage>
</organism>
<evidence type="ECO:0000313" key="5">
    <source>
        <dbReference type="Proteomes" id="UP000000577"/>
    </source>
</evidence>
<dbReference type="KEGG" id="gsu:GSU0818"/>
<keyword evidence="2" id="KW-0560">Oxidoreductase</keyword>
<name>Q74EZ1_GEOSL</name>
<dbReference type="AlphaFoldDB" id="Q74EZ1"/>
<evidence type="ECO:0000259" key="3">
    <source>
        <dbReference type="Pfam" id="PF00171"/>
    </source>
</evidence>
<reference evidence="4 5" key="1">
    <citation type="journal article" date="2003" name="Science">
        <title>Genome of Geobacter sulfurreducens: metal reduction in subsurface environments.</title>
        <authorList>
            <person name="Methe B.A."/>
            <person name="Nelson K.E."/>
            <person name="Eisen J.A."/>
            <person name="Paulsen I.T."/>
            <person name="Nelson W."/>
            <person name="Heidelberg J.F."/>
            <person name="Wu D."/>
            <person name="Wu M."/>
            <person name="Ward N."/>
            <person name="Beanan M.J."/>
            <person name="Dodson R.J."/>
            <person name="Madupu R."/>
            <person name="Brinkac L.M."/>
            <person name="Daugherty S.C."/>
            <person name="DeBoy R.T."/>
            <person name="Durkin A.S."/>
            <person name="Gwinn M."/>
            <person name="Kolonay J.F."/>
            <person name="Sullivan S.A."/>
            <person name="Haft D.H."/>
            <person name="Selengut J."/>
            <person name="Davidsen T.M."/>
            <person name="Zafar N."/>
            <person name="White O."/>
            <person name="Tran B."/>
            <person name="Romero C."/>
            <person name="Forberger H.A."/>
            <person name="Weidman J."/>
            <person name="Khouri H."/>
            <person name="Feldblyum T.V."/>
            <person name="Utterback T.R."/>
            <person name="Van Aken S.E."/>
            <person name="Lovley D.R."/>
            <person name="Fraser C.M."/>
        </authorList>
    </citation>
    <scope>NUCLEOTIDE SEQUENCE [LARGE SCALE GENOMIC DNA]</scope>
    <source>
        <strain evidence="5">ATCC 51573 / DSM 12127 / PCA</strain>
    </source>
</reference>
<dbReference type="Pfam" id="PF00171">
    <property type="entry name" value="Aldedh"/>
    <property type="match status" value="1"/>
</dbReference>
<dbReference type="InParanoid" id="Q74EZ1"/>
<dbReference type="STRING" id="243231.GSU0818"/>
<comment type="similarity">
    <text evidence="1">Belongs to the aldehyde dehydrogenase family.</text>
</comment>
<reference evidence="4 5" key="2">
    <citation type="journal article" date="2012" name="BMC Genomics">
        <title>Comparative genomic analysis of Geobacter sulfurreducens KN400, a strain with enhanced capacity for extracellular electron transfer and electricity production.</title>
        <authorList>
            <person name="Butler J.E."/>
            <person name="Young N.D."/>
            <person name="Aklujkar M."/>
            <person name="Lovley D.R."/>
        </authorList>
    </citation>
    <scope>NUCLEOTIDE SEQUENCE [LARGE SCALE GENOMIC DNA]</scope>
    <source>
        <strain evidence="5">ATCC 51573 / DSM 12127 / PCA</strain>
    </source>
</reference>
<evidence type="ECO:0000256" key="2">
    <source>
        <dbReference type="ARBA" id="ARBA00023002"/>
    </source>
</evidence>
<dbReference type="Gene3D" id="3.40.605.10">
    <property type="entry name" value="Aldehyde Dehydrogenase, Chain A, domain 1"/>
    <property type="match status" value="1"/>
</dbReference>
<protein>
    <submittedName>
        <fullName evidence="4">Aldehyde dehydrogenase family 11 protein</fullName>
    </submittedName>
</protein>
<dbReference type="InterPro" id="IPR015590">
    <property type="entry name" value="Aldehyde_DH_dom"/>
</dbReference>
<dbReference type="Gene3D" id="3.40.309.10">
    <property type="entry name" value="Aldehyde Dehydrogenase, Chain A, domain 2"/>
    <property type="match status" value="1"/>
</dbReference>
<dbReference type="InterPro" id="IPR050740">
    <property type="entry name" value="Aldehyde_DH_Superfamily"/>
</dbReference>
<sequence length="541" mass="59140">MSIAERIPTFFPSPDEIPPQQLLSAPVELRDYLLNGELRHWQGAVQDVFSPVCVRTPGGPERVRIGSFPLMGEADAHAALDAATAAYDCGRGRWPTMGVADRIRHVQHFASLMKEQREAVVRLIMWEIGKTRSDAEKEFDRTVVYITDTIDALKELDRVSSRFVIEQGIIGQIRRGPLGVALCMGPYNYPLNETFTTLIPALIMGNTVVMKPPRHGVLLFAPLLAALREAFPPGVVNVLLGAGRALTPTLMRSGRIDVLAFIGTSKAANTLLKDHPRPNRLRLVLGLEAKNPAIVLPDADLNLAVEECLAGSLAFNGQRCTALKLLFVHESVAQQFIALFSRALSAIGTGMPWQAGVMITPLPEEGKTAYLEELLADASARGAAVVNEGGGTVTGTYFHPALVYPVAPGMRLYTEEQFGPVVPIVPFTDIEEPIRAIRESDYGQQVSIFGRNSALLAPLIDHLVNQVSRVNINSQCQRGPDVFPFTGRKDSAVGTLSVSDALRAFSLRTLVAARNHEINKEIITDIVRERRSTFLSTDFIL</sequence>
<dbReference type="EnsemblBacteria" id="AAR34148">
    <property type="protein sequence ID" value="AAR34148"/>
    <property type="gene ID" value="GSU0818"/>
</dbReference>
<dbReference type="InterPro" id="IPR016163">
    <property type="entry name" value="Ald_DH_C"/>
</dbReference>
<keyword evidence="5" id="KW-1185">Reference proteome</keyword>
<dbReference type="PANTHER" id="PTHR43353">
    <property type="entry name" value="SUCCINATE-SEMIALDEHYDE DEHYDROGENASE, MITOCHONDRIAL"/>
    <property type="match status" value="1"/>
</dbReference>
<gene>
    <name evidence="4" type="ordered locus">GSU0818</name>
</gene>
<dbReference type="OrthoDB" id="9762436at2"/>
<dbReference type="eggNOG" id="COG1012">
    <property type="taxonomic scope" value="Bacteria"/>
</dbReference>
<dbReference type="CDD" id="cd07082">
    <property type="entry name" value="ALDH_F11_NP-GAPDH"/>
    <property type="match status" value="1"/>
</dbReference>
<dbReference type="EMBL" id="AE017180">
    <property type="protein sequence ID" value="AAR34148.1"/>
    <property type="molecule type" value="Genomic_DNA"/>
</dbReference>
<dbReference type="SMR" id="Q74EZ1"/>
<dbReference type="HOGENOM" id="CLU_005391_0_1_7"/>
<accession>Q74EZ1</accession>
<dbReference type="PANTHER" id="PTHR43353:SF5">
    <property type="entry name" value="SUCCINATE-SEMIALDEHYDE DEHYDROGENASE, MITOCHONDRIAL"/>
    <property type="match status" value="1"/>
</dbReference>
<dbReference type="InterPro" id="IPR016162">
    <property type="entry name" value="Ald_DH_N"/>
</dbReference>
<proteinExistence type="inferred from homology"/>
<dbReference type="SUPFAM" id="SSF53720">
    <property type="entry name" value="ALDH-like"/>
    <property type="match status" value="1"/>
</dbReference>
<evidence type="ECO:0000313" key="4">
    <source>
        <dbReference type="EMBL" id="AAR34148.1"/>
    </source>
</evidence>
<feature type="domain" description="Aldehyde dehydrogenase" evidence="3">
    <location>
        <begin position="64"/>
        <end position="506"/>
    </location>
</feature>
<evidence type="ECO:0000256" key="1">
    <source>
        <dbReference type="ARBA" id="ARBA00009986"/>
    </source>
</evidence>
<dbReference type="PATRIC" id="fig|243231.5.peg.815"/>